<dbReference type="Gene3D" id="2.60.120.380">
    <property type="match status" value="1"/>
</dbReference>
<dbReference type="RefSeq" id="WP_016417835.1">
    <property type="nucleotide sequence ID" value="NZ_KE332392.1"/>
</dbReference>
<name>S2KGS3_LITA3</name>
<reference evidence="2 3" key="1">
    <citation type="journal article" date="2013" name="Genome Announc.">
        <title>Draft genome sequence of the moderately halophilic gammaproteobacterium Halomonas anticariensis FP35.</title>
        <authorList>
            <person name="Tahrioui A."/>
            <person name="Quesada E."/>
            <person name="Llamas I."/>
        </authorList>
    </citation>
    <scope>NUCLEOTIDE SEQUENCE [LARGE SCALE GENOMIC DNA]</scope>
    <source>
        <strain evidence="3">DSM 16096 / CECT 5854 / LMG 22089 / FP35</strain>
    </source>
</reference>
<proteinExistence type="predicted"/>
<keyword evidence="1" id="KW-0732">Signal</keyword>
<comment type="caution">
    <text evidence="2">The sequence shown here is derived from an EMBL/GenBank/DDBJ whole genome shotgun (WGS) entry which is preliminary data.</text>
</comment>
<evidence type="ECO:0000313" key="3">
    <source>
        <dbReference type="Proteomes" id="UP000014463"/>
    </source>
</evidence>
<accession>S2KGS3</accession>
<keyword evidence="3" id="KW-1185">Reference proteome</keyword>
<dbReference type="PATRIC" id="fig|1121939.11.peg.3316"/>
<sequence length="136" mass="14920">MNRSNFVISLSLALMLGLGGVSHSLAMATPELSHNGVSNLRLVPTSYVDRYTLNVDSPTNIKITSASWGSIGVNMIIKARLLDHDDNVVSSARQHGGDFVITETLEPGRYVLEVEGQELSDRVQTNNRYSVRTITF</sequence>
<dbReference type="STRING" id="1121939.L861_11260"/>
<evidence type="ECO:0000313" key="2">
    <source>
        <dbReference type="EMBL" id="EPC01145.1"/>
    </source>
</evidence>
<gene>
    <name evidence="2" type="ORF">L861_11260</name>
</gene>
<dbReference type="EMBL" id="ASTJ01000036">
    <property type="protein sequence ID" value="EPC01145.1"/>
    <property type="molecule type" value="Genomic_DNA"/>
</dbReference>
<protein>
    <recommendedName>
        <fullName evidence="4">Carboxypeptidase regulatory-like domain-containing protein</fullName>
    </recommendedName>
</protein>
<feature type="chain" id="PRO_5004510003" description="Carboxypeptidase regulatory-like domain-containing protein" evidence="1">
    <location>
        <begin position="29"/>
        <end position="136"/>
    </location>
</feature>
<evidence type="ECO:0008006" key="4">
    <source>
        <dbReference type="Google" id="ProtNLM"/>
    </source>
</evidence>
<dbReference type="Proteomes" id="UP000014463">
    <property type="component" value="Unassembled WGS sequence"/>
</dbReference>
<evidence type="ECO:0000256" key="1">
    <source>
        <dbReference type="SAM" id="SignalP"/>
    </source>
</evidence>
<organism evidence="2 3">
    <name type="scientific">Litchfieldella anticariensis (strain DSM 16096 / CECT 5854 / CIP 108499 / LMG 22089 / FP35)</name>
    <name type="common">Halomonas anticariensis</name>
    <dbReference type="NCBI Taxonomy" id="1121939"/>
    <lineage>
        <taxon>Bacteria</taxon>
        <taxon>Pseudomonadati</taxon>
        <taxon>Pseudomonadota</taxon>
        <taxon>Gammaproteobacteria</taxon>
        <taxon>Oceanospirillales</taxon>
        <taxon>Halomonadaceae</taxon>
        <taxon>Litchfieldella</taxon>
    </lineage>
</organism>
<dbReference type="OrthoDB" id="6166200at2"/>
<dbReference type="AlphaFoldDB" id="S2KGS3"/>
<feature type="signal peptide" evidence="1">
    <location>
        <begin position="1"/>
        <end position="28"/>
    </location>
</feature>
<dbReference type="SUPFAM" id="SSF89260">
    <property type="entry name" value="Collagen-binding domain"/>
    <property type="match status" value="1"/>
</dbReference>